<accession>A0A0E9VHG2</accession>
<reference evidence="1" key="2">
    <citation type="journal article" date="2015" name="Fish Shellfish Immunol.">
        <title>Early steps in the European eel (Anguilla anguilla)-Vibrio vulnificus interaction in the gills: Role of the RtxA13 toxin.</title>
        <authorList>
            <person name="Callol A."/>
            <person name="Pajuelo D."/>
            <person name="Ebbesson L."/>
            <person name="Teles M."/>
            <person name="MacKenzie S."/>
            <person name="Amaro C."/>
        </authorList>
    </citation>
    <scope>NUCLEOTIDE SEQUENCE</scope>
</reference>
<proteinExistence type="predicted"/>
<name>A0A0E9VHG2_ANGAN</name>
<protein>
    <submittedName>
        <fullName evidence="1">Uncharacterized protein</fullName>
    </submittedName>
</protein>
<dbReference type="AlphaFoldDB" id="A0A0E9VHG2"/>
<dbReference type="EMBL" id="GBXM01031065">
    <property type="protein sequence ID" value="JAH77512.1"/>
    <property type="molecule type" value="Transcribed_RNA"/>
</dbReference>
<evidence type="ECO:0000313" key="1">
    <source>
        <dbReference type="EMBL" id="JAH77512.1"/>
    </source>
</evidence>
<sequence length="50" mass="5643">MLCGKHSGLNSSGNDRMYPACGRHCYEASLFTSRCRGWDLPQDPWTPGWP</sequence>
<organism evidence="1">
    <name type="scientific">Anguilla anguilla</name>
    <name type="common">European freshwater eel</name>
    <name type="synonym">Muraena anguilla</name>
    <dbReference type="NCBI Taxonomy" id="7936"/>
    <lineage>
        <taxon>Eukaryota</taxon>
        <taxon>Metazoa</taxon>
        <taxon>Chordata</taxon>
        <taxon>Craniata</taxon>
        <taxon>Vertebrata</taxon>
        <taxon>Euteleostomi</taxon>
        <taxon>Actinopterygii</taxon>
        <taxon>Neopterygii</taxon>
        <taxon>Teleostei</taxon>
        <taxon>Anguilliformes</taxon>
        <taxon>Anguillidae</taxon>
        <taxon>Anguilla</taxon>
    </lineage>
</organism>
<reference evidence="1" key="1">
    <citation type="submission" date="2014-11" db="EMBL/GenBank/DDBJ databases">
        <authorList>
            <person name="Amaro Gonzalez C."/>
        </authorList>
    </citation>
    <scope>NUCLEOTIDE SEQUENCE</scope>
</reference>